<name>A0A915J4I6_ROMCU</name>
<dbReference type="GO" id="GO:0005634">
    <property type="term" value="C:nucleus"/>
    <property type="evidence" value="ECO:0007669"/>
    <property type="project" value="TreeGrafter"/>
</dbReference>
<dbReference type="PROSITE" id="PS00108">
    <property type="entry name" value="PROTEIN_KINASE_ST"/>
    <property type="match status" value="1"/>
</dbReference>
<evidence type="ECO:0000256" key="3">
    <source>
        <dbReference type="ARBA" id="ARBA00022679"/>
    </source>
</evidence>
<comment type="catalytic activity">
    <reaction evidence="7">
        <text>L-threonyl-[protein] + ATP = O-phospho-L-threonyl-[protein] + ADP + H(+)</text>
        <dbReference type="Rhea" id="RHEA:46608"/>
        <dbReference type="Rhea" id="RHEA-COMP:11060"/>
        <dbReference type="Rhea" id="RHEA-COMP:11605"/>
        <dbReference type="ChEBI" id="CHEBI:15378"/>
        <dbReference type="ChEBI" id="CHEBI:30013"/>
        <dbReference type="ChEBI" id="CHEBI:30616"/>
        <dbReference type="ChEBI" id="CHEBI:61977"/>
        <dbReference type="ChEBI" id="CHEBI:456216"/>
        <dbReference type="EC" id="2.7.11.1"/>
    </reaction>
</comment>
<comment type="catalytic activity">
    <reaction evidence="8">
        <text>L-seryl-[protein] + ATP = O-phospho-L-seryl-[protein] + ADP + H(+)</text>
        <dbReference type="Rhea" id="RHEA:17989"/>
        <dbReference type="Rhea" id="RHEA-COMP:9863"/>
        <dbReference type="Rhea" id="RHEA-COMP:11604"/>
        <dbReference type="ChEBI" id="CHEBI:15378"/>
        <dbReference type="ChEBI" id="CHEBI:29999"/>
        <dbReference type="ChEBI" id="CHEBI:30616"/>
        <dbReference type="ChEBI" id="CHEBI:83421"/>
        <dbReference type="ChEBI" id="CHEBI:456216"/>
        <dbReference type="EC" id="2.7.11.1"/>
    </reaction>
</comment>
<evidence type="ECO:0000256" key="7">
    <source>
        <dbReference type="ARBA" id="ARBA00047899"/>
    </source>
</evidence>
<dbReference type="InterPro" id="IPR008271">
    <property type="entry name" value="Ser/Thr_kinase_AS"/>
</dbReference>
<dbReference type="InterPro" id="IPR000719">
    <property type="entry name" value="Prot_kinase_dom"/>
</dbReference>
<accession>A0A915J4I6</accession>
<dbReference type="SMART" id="SM00220">
    <property type="entry name" value="S_TKc"/>
    <property type="match status" value="1"/>
</dbReference>
<reference evidence="13" key="1">
    <citation type="submission" date="2022-11" db="UniProtKB">
        <authorList>
            <consortium name="WormBaseParasite"/>
        </authorList>
    </citation>
    <scope>IDENTIFICATION</scope>
</reference>
<dbReference type="PANTHER" id="PTHR47634:SF9">
    <property type="entry name" value="PROTEIN KINASE DOMAIN-CONTAINING PROTEIN-RELATED"/>
    <property type="match status" value="1"/>
</dbReference>
<evidence type="ECO:0000256" key="9">
    <source>
        <dbReference type="PROSITE-ProRule" id="PRU10141"/>
    </source>
</evidence>
<evidence type="ECO:0000256" key="6">
    <source>
        <dbReference type="ARBA" id="ARBA00022840"/>
    </source>
</evidence>
<dbReference type="InterPro" id="IPR051334">
    <property type="entry name" value="SRPK"/>
</dbReference>
<dbReference type="GO" id="GO:0005737">
    <property type="term" value="C:cytoplasm"/>
    <property type="evidence" value="ECO:0007669"/>
    <property type="project" value="TreeGrafter"/>
</dbReference>
<dbReference type="InterPro" id="IPR017441">
    <property type="entry name" value="Protein_kinase_ATP_BS"/>
</dbReference>
<dbReference type="GO" id="GO:0000245">
    <property type="term" value="P:spliceosomal complex assembly"/>
    <property type="evidence" value="ECO:0007669"/>
    <property type="project" value="TreeGrafter"/>
</dbReference>
<dbReference type="InterPro" id="IPR011009">
    <property type="entry name" value="Kinase-like_dom_sf"/>
</dbReference>
<keyword evidence="5" id="KW-0418">Kinase</keyword>
<dbReference type="GO" id="GO:0004674">
    <property type="term" value="F:protein serine/threonine kinase activity"/>
    <property type="evidence" value="ECO:0007669"/>
    <property type="project" value="UniProtKB-KW"/>
</dbReference>
<evidence type="ECO:0000256" key="5">
    <source>
        <dbReference type="ARBA" id="ARBA00022777"/>
    </source>
</evidence>
<evidence type="ECO:0000256" key="10">
    <source>
        <dbReference type="SAM" id="MobiDB-lite"/>
    </source>
</evidence>
<evidence type="ECO:0000256" key="2">
    <source>
        <dbReference type="ARBA" id="ARBA00022527"/>
    </source>
</evidence>
<protein>
    <recommendedName>
        <fullName evidence="1">non-specific serine/threonine protein kinase</fullName>
        <ecNumber evidence="1">2.7.11.1</ecNumber>
    </recommendedName>
</protein>
<feature type="compositionally biased region" description="Acidic residues" evidence="10">
    <location>
        <begin position="102"/>
        <end position="120"/>
    </location>
</feature>
<feature type="region of interest" description="Disordered" evidence="10">
    <location>
        <begin position="1"/>
        <end position="28"/>
    </location>
</feature>
<feature type="binding site" evidence="9">
    <location>
        <position position="171"/>
    </location>
    <ligand>
        <name>ATP</name>
        <dbReference type="ChEBI" id="CHEBI:30616"/>
    </ligand>
</feature>
<keyword evidence="6 9" id="KW-0067">ATP-binding</keyword>
<feature type="domain" description="Protein kinase" evidence="11">
    <location>
        <begin position="142"/>
        <end position="493"/>
    </location>
</feature>
<dbReference type="GO" id="GO:0050684">
    <property type="term" value="P:regulation of mRNA processing"/>
    <property type="evidence" value="ECO:0007669"/>
    <property type="project" value="TreeGrafter"/>
</dbReference>
<sequence length="759" mass="84248">MKIRTSNPSRNKPKISESPTVENHVKHSTTVTIAETSTNKTLMAAEELVESHHDVASCAVSNAAVFSTQNYKNGLIAPPLSSHDAAVAEQPQPGSGFISDSPGEEEDEELLGSDDDEQEDPKDYKKGGYHPVNINDVFNGRYYVIRKIGWGHFSTVWLCWDVTCKRFVAMKIVKSATHYTETALDEIKLLTCVRDSDPNDLRRERVVRLLDEFRTSGVNGDHVCMVFEVLGHNLLKLIIRSHYRGIPLNQVRVIIRQVLEGLAYLHTKCKIIHTDIKPENVLVCLTSEQIKNMAIDAIKAAKSGAKLPASAVCTAPKGYQEQINKTMSKNKKKKMRRKMKKNQQLLETQLSQIDDQFNLIDELTANCIKIDAESPKTTTVTTTAISNKQFNGDHVEAVNENCQVNGIVPHDDATNKTIHSPAVIEDEKTNITGSPNELHISSAVSHGLRHRSNSLSRNVLNESVLSSFDYCEKNNIDDNEDDRENDGDDEEFLTTASELESSIASPVEDNLKVFKTGISTSCQDTAFVQTSVVSANCQVLKNRHNSNGDCYSDVSSGGDKNNFIANRTYNSVDNTRLLENSTPDGDVDELINTNNVSNGSISDQQQNDQCAKNVNNVMGDFRRLNIEDLDSSGNLSDQKAPIINRPSDFSSTHLSSMQKKQLFFVGGCSDSDSDLPVVFMDSRRVLGQEYLVESGSKNRFGSVISDSIHSLPAHGSIKLMFISSDVPRIFFDIRYPGFLKDGISGYLVIHKYECNRQNS</sequence>
<dbReference type="EC" id="2.7.11.1" evidence="1"/>
<evidence type="ECO:0000313" key="13">
    <source>
        <dbReference type="WBParaSite" id="nRc.2.0.1.t20627-RA"/>
    </source>
</evidence>
<evidence type="ECO:0000256" key="4">
    <source>
        <dbReference type="ARBA" id="ARBA00022741"/>
    </source>
</evidence>
<dbReference type="FunFam" id="3.30.200.20:FF:000163">
    <property type="entry name" value="SRSF protein kinase 2 isoform X1"/>
    <property type="match status" value="1"/>
</dbReference>
<feature type="region of interest" description="Disordered" evidence="10">
    <location>
        <begin position="85"/>
        <end position="128"/>
    </location>
</feature>
<proteinExistence type="predicted"/>
<dbReference type="WBParaSite" id="nRc.2.0.1.t20627-RA">
    <property type="protein sequence ID" value="nRc.2.0.1.t20627-RA"/>
    <property type="gene ID" value="nRc.2.0.1.g20627"/>
</dbReference>
<dbReference type="Gene3D" id="3.30.200.20">
    <property type="entry name" value="Phosphorylase Kinase, domain 1"/>
    <property type="match status" value="1"/>
</dbReference>
<dbReference type="AlphaFoldDB" id="A0A915J4I6"/>
<keyword evidence="2" id="KW-0723">Serine/threonine-protein kinase</keyword>
<organism evidence="12 13">
    <name type="scientific">Romanomermis culicivorax</name>
    <name type="common">Nematode worm</name>
    <dbReference type="NCBI Taxonomy" id="13658"/>
    <lineage>
        <taxon>Eukaryota</taxon>
        <taxon>Metazoa</taxon>
        <taxon>Ecdysozoa</taxon>
        <taxon>Nematoda</taxon>
        <taxon>Enoplea</taxon>
        <taxon>Dorylaimia</taxon>
        <taxon>Mermithida</taxon>
        <taxon>Mermithoidea</taxon>
        <taxon>Mermithidae</taxon>
        <taxon>Romanomermis</taxon>
    </lineage>
</organism>
<evidence type="ECO:0000259" key="11">
    <source>
        <dbReference type="PROSITE" id="PS50011"/>
    </source>
</evidence>
<dbReference type="PANTHER" id="PTHR47634">
    <property type="entry name" value="PROTEIN KINASE DOMAIN-CONTAINING PROTEIN-RELATED"/>
    <property type="match status" value="1"/>
</dbReference>
<dbReference type="SUPFAM" id="SSF56112">
    <property type="entry name" value="Protein kinase-like (PK-like)"/>
    <property type="match status" value="1"/>
</dbReference>
<dbReference type="PROSITE" id="PS00107">
    <property type="entry name" value="PROTEIN_KINASE_ATP"/>
    <property type="match status" value="1"/>
</dbReference>
<dbReference type="PROSITE" id="PS50011">
    <property type="entry name" value="PROTEIN_KINASE_DOM"/>
    <property type="match status" value="1"/>
</dbReference>
<keyword evidence="4 9" id="KW-0547">Nucleotide-binding</keyword>
<dbReference type="GO" id="GO:0005524">
    <property type="term" value="F:ATP binding"/>
    <property type="evidence" value="ECO:0007669"/>
    <property type="project" value="UniProtKB-UniRule"/>
</dbReference>
<keyword evidence="12" id="KW-1185">Reference proteome</keyword>
<evidence type="ECO:0000256" key="8">
    <source>
        <dbReference type="ARBA" id="ARBA00048679"/>
    </source>
</evidence>
<evidence type="ECO:0000256" key="1">
    <source>
        <dbReference type="ARBA" id="ARBA00012513"/>
    </source>
</evidence>
<evidence type="ECO:0000313" key="12">
    <source>
        <dbReference type="Proteomes" id="UP000887565"/>
    </source>
</evidence>
<keyword evidence="3" id="KW-0808">Transferase</keyword>
<dbReference type="Proteomes" id="UP000887565">
    <property type="component" value="Unplaced"/>
</dbReference>
<feature type="compositionally biased region" description="Polar residues" evidence="10">
    <location>
        <begin position="1"/>
        <end position="10"/>
    </location>
</feature>
<dbReference type="Gene3D" id="1.10.510.10">
    <property type="entry name" value="Transferase(Phosphotransferase) domain 1"/>
    <property type="match status" value="1"/>
</dbReference>
<dbReference type="FunFam" id="1.10.510.10:FF:000275">
    <property type="entry name" value="SRSF protein kinase 2 isoform X3"/>
    <property type="match status" value="1"/>
</dbReference>
<dbReference type="Pfam" id="PF00069">
    <property type="entry name" value="Pkinase"/>
    <property type="match status" value="1"/>
</dbReference>